<evidence type="ECO:0000313" key="1">
    <source>
        <dbReference type="EMBL" id="XCM83369.1"/>
    </source>
</evidence>
<dbReference type="Pfam" id="PF06100">
    <property type="entry name" value="MCRA"/>
    <property type="match status" value="1"/>
</dbReference>
<dbReference type="KEGG" id="kcm:ABWK59_32810"/>
<organism evidence="1">
    <name type="scientific">Kitasatospora camelliae</name>
    <dbReference type="NCBI Taxonomy" id="3156397"/>
    <lineage>
        <taxon>Bacteria</taxon>
        <taxon>Bacillati</taxon>
        <taxon>Actinomycetota</taxon>
        <taxon>Actinomycetes</taxon>
        <taxon>Kitasatosporales</taxon>
        <taxon>Streptomycetaceae</taxon>
        <taxon>Kitasatospora</taxon>
    </lineage>
</organism>
<dbReference type="NCBIfam" id="NF010584">
    <property type="entry name" value="PRK13977.1"/>
    <property type="match status" value="1"/>
</dbReference>
<dbReference type="Gene3D" id="3.30.9.80">
    <property type="match status" value="1"/>
</dbReference>
<dbReference type="Gene3D" id="3.50.50.60">
    <property type="entry name" value="FAD/NAD(P)-binding domain"/>
    <property type="match status" value="2"/>
</dbReference>
<keyword evidence="1" id="KW-0456">Lyase</keyword>
<dbReference type="EMBL" id="CP159872">
    <property type="protein sequence ID" value="XCM83369.1"/>
    <property type="molecule type" value="Genomic_DNA"/>
</dbReference>
<protein>
    <submittedName>
        <fullName evidence="1">Oleate hydratase</fullName>
        <ecNumber evidence="1">4.2.1.53</ecNumber>
    </submittedName>
</protein>
<proteinExistence type="predicted"/>
<dbReference type="PANTHER" id="PTHR37417:SF3">
    <property type="entry name" value="MYOSIN-CROSSREACTIVE PROTEIN"/>
    <property type="match status" value="1"/>
</dbReference>
<dbReference type="SUPFAM" id="SSF51905">
    <property type="entry name" value="FAD/NAD(P)-binding domain"/>
    <property type="match status" value="1"/>
</dbReference>
<gene>
    <name evidence="1" type="ORF">ABWK59_32810</name>
</gene>
<dbReference type="InterPro" id="IPR036188">
    <property type="entry name" value="FAD/NAD-bd_sf"/>
</dbReference>
<dbReference type="GO" id="GO:0006631">
    <property type="term" value="P:fatty acid metabolic process"/>
    <property type="evidence" value="ECO:0007669"/>
    <property type="project" value="InterPro"/>
</dbReference>
<dbReference type="GO" id="GO:0071949">
    <property type="term" value="F:FAD binding"/>
    <property type="evidence" value="ECO:0007669"/>
    <property type="project" value="InterPro"/>
</dbReference>
<sequence length="527" mass="58641">MRSIPMAQAYLVGSGIAALSAAAFLIRDGGYAGTDIHLFEEQEEVGGSLDAGGTPEAGYTMRGGRMFEAQFRCTYDLLSGIPSLDDPSVSVTQDVYDSHQESPWDDATRLVGAGGEIRDGHAMGFSERHRLQLVACLATPERMLDGKRITDCFSEDFFTTDFWYMWCTTFAFEPWHSAIEFRRYLLRFVHLFSEFETMSGIYRTRYNQYDSIVRPLTAWLLERGVRIHTGHRVTDLSFREGTGTSVERIHFAGPHADLPVAPDDLVFVTNGSMTADSTLGSHTTAPEGPSTARSPSSFLLWHRIARGREDFGRPEVFDRSVADSTWESFTVTAKDPAFLDWMETFTGRATGRGGLLTLTGSPWLLTVVVNRQPVYQQQPEDVSVWWGYGLLPDKPGTHVQKPMRECSGEEILQEVLHHLAVDATTAERVAEASTVIPCLMPYITSQFLVRSHGDRPQVVPKGSTNLAFIGQFAEVPDDVVFTVEYSVRTAWAAVAQLLGLDKQPPAVHKGHHDPHVLAQALHTMHRK</sequence>
<dbReference type="GO" id="GO:0050151">
    <property type="term" value="F:oleate hydratase activity"/>
    <property type="evidence" value="ECO:0007669"/>
    <property type="project" value="UniProtKB-EC"/>
</dbReference>
<reference evidence="1" key="1">
    <citation type="submission" date="2024-06" db="EMBL/GenBank/DDBJ databases">
        <title>The genome sequences of Kitasatospora sp. strain HUAS MG31.</title>
        <authorList>
            <person name="Mo P."/>
        </authorList>
    </citation>
    <scope>NUCLEOTIDE SEQUENCE</scope>
    <source>
        <strain evidence="1">HUAS MG31</strain>
    </source>
</reference>
<name>A0AAU8K800_9ACTN</name>
<dbReference type="EC" id="4.2.1.53" evidence="1"/>
<accession>A0AAU8K800</accession>
<dbReference type="PANTHER" id="PTHR37417">
    <property type="entry name" value="67 KDA MYOSIN-CROSS-REACTIVE ANTIGEN FAMILY PROTEIN (AFU_ORTHOLOGUE AFUA_5G09970)"/>
    <property type="match status" value="1"/>
</dbReference>
<dbReference type="AlphaFoldDB" id="A0AAU8K800"/>
<dbReference type="InterPro" id="IPR010354">
    <property type="entry name" value="Oleate_hydratase"/>
</dbReference>